<dbReference type="Gene3D" id="3.40.50.2300">
    <property type="match status" value="2"/>
</dbReference>
<gene>
    <name evidence="7" type="ORF">E1963_13365</name>
</gene>
<keyword evidence="1" id="KW-0678">Repressor</keyword>
<protein>
    <submittedName>
        <fullName evidence="7">LacI family transcriptional regulator</fullName>
    </submittedName>
</protein>
<feature type="domain" description="HTH cro/C1-type" evidence="6">
    <location>
        <begin position="3"/>
        <end position="50"/>
    </location>
</feature>
<dbReference type="CDD" id="cd06291">
    <property type="entry name" value="PBP1_Qymf-like"/>
    <property type="match status" value="1"/>
</dbReference>
<comment type="caution">
    <text evidence="7">The sequence shown here is derived from an EMBL/GenBank/DDBJ whole genome shotgun (WGS) entry which is preliminary data.</text>
</comment>
<dbReference type="PROSITE" id="PS50932">
    <property type="entry name" value="HTH_LACI_2"/>
    <property type="match status" value="1"/>
</dbReference>
<sequence length="327" mass="37165">MASIRDIAREAGVGVGTVSRLINGSGYVSEDTKIKIENAMKKFNYTPNELARNLYHKRSGIIAVIVPNIVNPFFSEFVNHVETELFNAGFKMMLCSTTKENNAEHDYLDMLNRHIVDGIITGVHTLDIEEYLKMRKPIVAFDRYLGDHIPVVTVDHKKGGKLAAEALIRSGCKKVLHFKGATKVKSPYHKRHFEFDRVMKENNVETIGYDLDWNRFELCYMKKAIANVFSNEIDFDGVFGVDGLAIECMNEVIKRHKNVPEDVKLVSYDGTYVVDMVEPRLTVIVQPIQELAKEAVRLILELLQGKKYEKKSVVLDVELRQGDTTII</sequence>
<keyword evidence="4" id="KW-0804">Transcription</keyword>
<dbReference type="InterPro" id="IPR028082">
    <property type="entry name" value="Peripla_BP_I"/>
</dbReference>
<dbReference type="InterPro" id="IPR001387">
    <property type="entry name" value="Cro/C1-type_HTH"/>
</dbReference>
<dbReference type="InterPro" id="IPR010982">
    <property type="entry name" value="Lambda_DNA-bd_dom_sf"/>
</dbReference>
<evidence type="ECO:0000313" key="8">
    <source>
        <dbReference type="Proteomes" id="UP000295710"/>
    </source>
</evidence>
<evidence type="ECO:0000256" key="2">
    <source>
        <dbReference type="ARBA" id="ARBA00023015"/>
    </source>
</evidence>
<keyword evidence="8" id="KW-1185">Reference proteome</keyword>
<proteinExistence type="predicted"/>
<dbReference type="PANTHER" id="PTHR30146">
    <property type="entry name" value="LACI-RELATED TRANSCRIPTIONAL REPRESSOR"/>
    <property type="match status" value="1"/>
</dbReference>
<evidence type="ECO:0000256" key="4">
    <source>
        <dbReference type="ARBA" id="ARBA00023163"/>
    </source>
</evidence>
<dbReference type="Pfam" id="PF00356">
    <property type="entry name" value="LacI"/>
    <property type="match status" value="1"/>
</dbReference>
<dbReference type="Proteomes" id="UP000295710">
    <property type="component" value="Unassembled WGS sequence"/>
</dbReference>
<dbReference type="PROSITE" id="PS00356">
    <property type="entry name" value="HTH_LACI_1"/>
    <property type="match status" value="1"/>
</dbReference>
<reference evidence="7 8" key="1">
    <citation type="journal article" date="2016" name="Nat. Microbiol.">
        <title>The Mouse Intestinal Bacterial Collection (miBC) provides host-specific insight into cultured diversity and functional potential of the gut microbiota.</title>
        <authorList>
            <person name="Lagkouvardos I."/>
            <person name="Pukall R."/>
            <person name="Abt B."/>
            <person name="Foesel B.U."/>
            <person name="Meier-Kolthoff J.P."/>
            <person name="Kumar N."/>
            <person name="Bresciani A."/>
            <person name="Martinez I."/>
            <person name="Just S."/>
            <person name="Ziegler C."/>
            <person name="Brugiroux S."/>
            <person name="Garzetti D."/>
            <person name="Wenning M."/>
            <person name="Bui T.P."/>
            <person name="Wang J."/>
            <person name="Hugenholtz F."/>
            <person name="Plugge C.M."/>
            <person name="Peterson D.A."/>
            <person name="Hornef M.W."/>
            <person name="Baines J.F."/>
            <person name="Smidt H."/>
            <person name="Walter J."/>
            <person name="Kristiansen K."/>
            <person name="Nielsen H.B."/>
            <person name="Haller D."/>
            <person name="Overmann J."/>
            <person name="Stecher B."/>
            <person name="Clavel T."/>
        </authorList>
    </citation>
    <scope>NUCLEOTIDE SEQUENCE [LARGE SCALE GENOMIC DNA]</scope>
    <source>
        <strain evidence="7 8">DSM 28560</strain>
    </source>
</reference>
<feature type="domain" description="HTH lacI-type" evidence="5">
    <location>
        <begin position="2"/>
        <end position="56"/>
    </location>
</feature>
<dbReference type="SUPFAM" id="SSF53822">
    <property type="entry name" value="Periplasmic binding protein-like I"/>
    <property type="match status" value="1"/>
</dbReference>
<evidence type="ECO:0000256" key="3">
    <source>
        <dbReference type="ARBA" id="ARBA00023125"/>
    </source>
</evidence>
<dbReference type="AlphaFoldDB" id="A0A4R4FCW1"/>
<dbReference type="PROSITE" id="PS50943">
    <property type="entry name" value="HTH_CROC1"/>
    <property type="match status" value="1"/>
</dbReference>
<dbReference type="PANTHER" id="PTHR30146:SF95">
    <property type="entry name" value="RIBOSE OPERON REPRESSOR"/>
    <property type="match status" value="1"/>
</dbReference>
<dbReference type="Gene3D" id="1.10.260.40">
    <property type="entry name" value="lambda repressor-like DNA-binding domains"/>
    <property type="match status" value="1"/>
</dbReference>
<dbReference type="Pfam" id="PF13377">
    <property type="entry name" value="Peripla_BP_3"/>
    <property type="match status" value="1"/>
</dbReference>
<name>A0A4R4FCW1_9FIRM</name>
<evidence type="ECO:0000259" key="6">
    <source>
        <dbReference type="PROSITE" id="PS50943"/>
    </source>
</evidence>
<accession>A0A4R4FCW1</accession>
<dbReference type="SUPFAM" id="SSF47413">
    <property type="entry name" value="lambda repressor-like DNA-binding domains"/>
    <property type="match status" value="1"/>
</dbReference>
<dbReference type="SMART" id="SM00354">
    <property type="entry name" value="HTH_LACI"/>
    <property type="match status" value="1"/>
</dbReference>
<dbReference type="CDD" id="cd01392">
    <property type="entry name" value="HTH_LacI"/>
    <property type="match status" value="1"/>
</dbReference>
<dbReference type="GO" id="GO:0000976">
    <property type="term" value="F:transcription cis-regulatory region binding"/>
    <property type="evidence" value="ECO:0007669"/>
    <property type="project" value="TreeGrafter"/>
</dbReference>
<keyword evidence="2" id="KW-0805">Transcription regulation</keyword>
<dbReference type="InterPro" id="IPR000843">
    <property type="entry name" value="HTH_LacI"/>
</dbReference>
<dbReference type="GO" id="GO:0003700">
    <property type="term" value="F:DNA-binding transcription factor activity"/>
    <property type="evidence" value="ECO:0007669"/>
    <property type="project" value="TreeGrafter"/>
</dbReference>
<evidence type="ECO:0000256" key="1">
    <source>
        <dbReference type="ARBA" id="ARBA00022491"/>
    </source>
</evidence>
<dbReference type="RefSeq" id="WP_132278794.1">
    <property type="nucleotide sequence ID" value="NZ_JAOBST010000022.1"/>
</dbReference>
<keyword evidence="3" id="KW-0238">DNA-binding</keyword>
<evidence type="ECO:0000313" key="7">
    <source>
        <dbReference type="EMBL" id="TDA21138.1"/>
    </source>
</evidence>
<dbReference type="InterPro" id="IPR046335">
    <property type="entry name" value="LacI/GalR-like_sensor"/>
</dbReference>
<organism evidence="7 8">
    <name type="scientific">Extibacter muris</name>
    <dbReference type="NCBI Taxonomy" id="1796622"/>
    <lineage>
        <taxon>Bacteria</taxon>
        <taxon>Bacillati</taxon>
        <taxon>Bacillota</taxon>
        <taxon>Clostridia</taxon>
        <taxon>Lachnospirales</taxon>
        <taxon>Lachnospiraceae</taxon>
        <taxon>Extibacter</taxon>
    </lineage>
</organism>
<evidence type="ECO:0000259" key="5">
    <source>
        <dbReference type="PROSITE" id="PS50932"/>
    </source>
</evidence>
<dbReference type="EMBL" id="SMMX01000011">
    <property type="protein sequence ID" value="TDA21138.1"/>
    <property type="molecule type" value="Genomic_DNA"/>
</dbReference>